<accession>A0AAE0W025</accession>
<comment type="caution">
    <text evidence="1">The sequence shown here is derived from an EMBL/GenBank/DDBJ whole genome shotgun (WGS) entry which is preliminary data.</text>
</comment>
<evidence type="ECO:0000313" key="2">
    <source>
        <dbReference type="Proteomes" id="UP001195483"/>
    </source>
</evidence>
<dbReference type="EMBL" id="JAEAOA010001323">
    <property type="protein sequence ID" value="KAK3595532.1"/>
    <property type="molecule type" value="Genomic_DNA"/>
</dbReference>
<reference evidence="1" key="2">
    <citation type="journal article" date="2021" name="Genome Biol. Evol.">
        <title>Developing a high-quality reference genome for a parasitic bivalve with doubly uniparental inheritance (Bivalvia: Unionida).</title>
        <authorList>
            <person name="Smith C.H."/>
        </authorList>
    </citation>
    <scope>NUCLEOTIDE SEQUENCE</scope>
    <source>
        <strain evidence="1">CHS0354</strain>
        <tissue evidence="1">Mantle</tissue>
    </source>
</reference>
<sequence length="242" mass="25997">MRWVLAAYPAAHITNTRGFTPNVGDGCTKRSRMSTAQAHGGLLLARATGAPSVSGCARRQHKETSAGNVPECPRCKHTGLSSQRCRRVHAAYLGSHGASKRGFPPSPGDECTQYTRVDTVQAQKGFLQEMATGARSVPGCPRFKHTGVLSRRGPRVHAAYLGATVQVHRGFLPARATGARSVPGISRCKYTGVPPNAGDGCMLFYPGDHGARRHGWESFLLRRTTCARSVHGWPRGFSHKAG</sequence>
<proteinExistence type="predicted"/>
<name>A0AAE0W025_9BIVA</name>
<keyword evidence="2" id="KW-1185">Reference proteome</keyword>
<gene>
    <name evidence="1" type="ORF">CHS0354_021636</name>
</gene>
<protein>
    <submittedName>
        <fullName evidence="1">Uncharacterized protein</fullName>
    </submittedName>
</protein>
<organism evidence="1 2">
    <name type="scientific">Potamilus streckersoni</name>
    <dbReference type="NCBI Taxonomy" id="2493646"/>
    <lineage>
        <taxon>Eukaryota</taxon>
        <taxon>Metazoa</taxon>
        <taxon>Spiralia</taxon>
        <taxon>Lophotrochozoa</taxon>
        <taxon>Mollusca</taxon>
        <taxon>Bivalvia</taxon>
        <taxon>Autobranchia</taxon>
        <taxon>Heteroconchia</taxon>
        <taxon>Palaeoheterodonta</taxon>
        <taxon>Unionida</taxon>
        <taxon>Unionoidea</taxon>
        <taxon>Unionidae</taxon>
        <taxon>Ambleminae</taxon>
        <taxon>Lampsilini</taxon>
        <taxon>Potamilus</taxon>
    </lineage>
</organism>
<dbReference type="AlphaFoldDB" id="A0AAE0W025"/>
<evidence type="ECO:0000313" key="1">
    <source>
        <dbReference type="EMBL" id="KAK3595532.1"/>
    </source>
</evidence>
<dbReference type="Proteomes" id="UP001195483">
    <property type="component" value="Unassembled WGS sequence"/>
</dbReference>
<reference evidence="1" key="3">
    <citation type="submission" date="2023-05" db="EMBL/GenBank/DDBJ databases">
        <authorList>
            <person name="Smith C.H."/>
        </authorList>
    </citation>
    <scope>NUCLEOTIDE SEQUENCE</scope>
    <source>
        <strain evidence="1">CHS0354</strain>
        <tissue evidence="1">Mantle</tissue>
    </source>
</reference>
<reference evidence="1" key="1">
    <citation type="journal article" date="2021" name="Genome Biol. Evol.">
        <title>A High-Quality Reference Genome for a Parasitic Bivalve with Doubly Uniparental Inheritance (Bivalvia: Unionida).</title>
        <authorList>
            <person name="Smith C.H."/>
        </authorList>
    </citation>
    <scope>NUCLEOTIDE SEQUENCE</scope>
    <source>
        <strain evidence="1">CHS0354</strain>
    </source>
</reference>